<dbReference type="AlphaFoldDB" id="V3ZLY0"/>
<dbReference type="InterPro" id="IPR009030">
    <property type="entry name" value="Growth_fac_rcpt_cys_sf"/>
</dbReference>
<dbReference type="HOGENOM" id="CLU_970721_0_0_1"/>
<evidence type="ECO:0000313" key="2">
    <source>
        <dbReference type="EMBL" id="ESO92343.1"/>
    </source>
</evidence>
<dbReference type="Gene3D" id="2.10.220.10">
    <property type="entry name" value="Hormone Receptor, Insulin-like Growth Factor Receptor 1, Chain A, domain 2"/>
    <property type="match status" value="1"/>
</dbReference>
<evidence type="ECO:0000256" key="1">
    <source>
        <dbReference type="SAM" id="SignalP"/>
    </source>
</evidence>
<feature type="signal peptide" evidence="1">
    <location>
        <begin position="1"/>
        <end position="19"/>
    </location>
</feature>
<keyword evidence="3" id="KW-1185">Reference proteome</keyword>
<gene>
    <name evidence="2" type="ORF">LOTGIDRAFT_233116</name>
</gene>
<dbReference type="GeneID" id="20249158"/>
<evidence type="ECO:0000313" key="3">
    <source>
        <dbReference type="Proteomes" id="UP000030746"/>
    </source>
</evidence>
<reference evidence="2 3" key="1">
    <citation type="journal article" date="2013" name="Nature">
        <title>Insights into bilaterian evolution from three spiralian genomes.</title>
        <authorList>
            <person name="Simakov O."/>
            <person name="Marletaz F."/>
            <person name="Cho S.J."/>
            <person name="Edsinger-Gonzales E."/>
            <person name="Havlak P."/>
            <person name="Hellsten U."/>
            <person name="Kuo D.H."/>
            <person name="Larsson T."/>
            <person name="Lv J."/>
            <person name="Arendt D."/>
            <person name="Savage R."/>
            <person name="Osoegawa K."/>
            <person name="de Jong P."/>
            <person name="Grimwood J."/>
            <person name="Chapman J.A."/>
            <person name="Shapiro H."/>
            <person name="Aerts A."/>
            <person name="Otillar R.P."/>
            <person name="Terry A.Y."/>
            <person name="Boore J.L."/>
            <person name="Grigoriev I.V."/>
            <person name="Lindberg D.R."/>
            <person name="Seaver E.C."/>
            <person name="Weisblat D.A."/>
            <person name="Putnam N.H."/>
            <person name="Rokhsar D.S."/>
        </authorList>
    </citation>
    <scope>NUCLEOTIDE SEQUENCE [LARGE SCALE GENOMIC DNA]</scope>
</reference>
<keyword evidence="1" id="KW-0732">Signal</keyword>
<dbReference type="Proteomes" id="UP000030746">
    <property type="component" value="Unassembled WGS sequence"/>
</dbReference>
<accession>V3ZLY0</accession>
<dbReference type="SUPFAM" id="SSF57184">
    <property type="entry name" value="Growth factor receptor domain"/>
    <property type="match status" value="1"/>
</dbReference>
<protein>
    <submittedName>
        <fullName evidence="2">Uncharacterized protein</fullName>
    </submittedName>
</protein>
<organism evidence="2 3">
    <name type="scientific">Lottia gigantea</name>
    <name type="common">Giant owl limpet</name>
    <dbReference type="NCBI Taxonomy" id="225164"/>
    <lineage>
        <taxon>Eukaryota</taxon>
        <taxon>Metazoa</taxon>
        <taxon>Spiralia</taxon>
        <taxon>Lophotrochozoa</taxon>
        <taxon>Mollusca</taxon>
        <taxon>Gastropoda</taxon>
        <taxon>Patellogastropoda</taxon>
        <taxon>Lottioidea</taxon>
        <taxon>Lottiidae</taxon>
        <taxon>Lottia</taxon>
    </lineage>
</organism>
<feature type="chain" id="PRO_5004716154" evidence="1">
    <location>
        <begin position="20"/>
        <end position="287"/>
    </location>
</feature>
<dbReference type="OrthoDB" id="6055607at2759"/>
<sequence length="287" mass="31525">MAVGKGLIVFLTLINTILGADVKCPNPATNCLTETYNGKVFPTNGCLGCQDGCKPGFIQTYNKRYYQDSTSFGVYQYKNINISNKFNVNEPEWLCVPGDSCRPGYYLGMANNKYCAWCGEGCRHCSGFQTCQSCFGGYRRATAILFGNSKTTCEHSNVLCPVQPQNCEYKAYVNRGAGCIGCQLCKHGYTVTFNPKYTEKNTNRTAPYYDYKGLSIKDGININEPRYVCAKGTTCKDGFYSRVVDTVTLCEWCGEGCTSCTGRNACTACDSLHHLESTGVCVPPIIG</sequence>
<dbReference type="EMBL" id="KB202094">
    <property type="protein sequence ID" value="ESO92343.1"/>
    <property type="molecule type" value="Genomic_DNA"/>
</dbReference>
<dbReference type="KEGG" id="lgi:LOTGIDRAFT_233116"/>
<dbReference type="CTD" id="20249158"/>
<dbReference type="OMA" id="EPRYTCV"/>
<dbReference type="RefSeq" id="XP_009056906.1">
    <property type="nucleotide sequence ID" value="XM_009058658.1"/>
</dbReference>
<name>V3ZLY0_LOTGI</name>
<proteinExistence type="predicted"/>